<feature type="region of interest" description="Disordered" evidence="15">
    <location>
        <begin position="829"/>
        <end position="889"/>
    </location>
</feature>
<feature type="region of interest" description="Disordered" evidence="15">
    <location>
        <begin position="142"/>
        <end position="177"/>
    </location>
</feature>
<feature type="domain" description="TFIIS N-terminal" evidence="17">
    <location>
        <begin position="242"/>
        <end position="318"/>
    </location>
</feature>
<evidence type="ECO:0000256" key="4">
    <source>
        <dbReference type="ARBA" id="ARBA00022499"/>
    </source>
</evidence>
<comment type="subunit">
    <text evidence="11">Component of the PNUTS-PP1 complex (also named PTW/PP1 complex), composed of PPP1R10/PNUTS, TOX4, WDR82, and PPP1CA (or PPP1CB or PPP1CC).</text>
</comment>
<evidence type="ECO:0000256" key="7">
    <source>
        <dbReference type="ARBA" id="ARBA00022771"/>
    </source>
</evidence>
<dbReference type="PROSITE" id="PS50103">
    <property type="entry name" value="ZF_C3H1"/>
    <property type="match status" value="1"/>
</dbReference>
<organism evidence="18 20">
    <name type="scientific">Tetradesmus obliquus</name>
    <name type="common">Green alga</name>
    <name type="synonym">Acutodesmus obliquus</name>
    <dbReference type="NCBI Taxonomy" id="3088"/>
    <lineage>
        <taxon>Eukaryota</taxon>
        <taxon>Viridiplantae</taxon>
        <taxon>Chlorophyta</taxon>
        <taxon>core chlorophytes</taxon>
        <taxon>Chlorophyceae</taxon>
        <taxon>CS clade</taxon>
        <taxon>Sphaeropleales</taxon>
        <taxon>Scenedesmaceae</taxon>
        <taxon>Tetradesmus</taxon>
    </lineage>
</organism>
<evidence type="ECO:0000256" key="15">
    <source>
        <dbReference type="SAM" id="MobiDB-lite"/>
    </source>
</evidence>
<evidence type="ECO:0000313" key="19">
    <source>
        <dbReference type="EMBL" id="SZX73351.1"/>
    </source>
</evidence>
<dbReference type="STRING" id="3088.A0A383VFY6"/>
<dbReference type="SMART" id="SM00509">
    <property type="entry name" value="TFS2N"/>
    <property type="match status" value="1"/>
</dbReference>
<feature type="region of interest" description="Disordered" evidence="15">
    <location>
        <begin position="438"/>
        <end position="460"/>
    </location>
</feature>
<evidence type="ECO:0000259" key="17">
    <source>
        <dbReference type="PROSITE" id="PS51319"/>
    </source>
</evidence>
<evidence type="ECO:0000256" key="11">
    <source>
        <dbReference type="ARBA" id="ARBA00093575"/>
    </source>
</evidence>
<dbReference type="PROSITE" id="PS51319">
    <property type="entry name" value="TFIIS_N"/>
    <property type="match status" value="1"/>
</dbReference>
<evidence type="ECO:0000259" key="16">
    <source>
        <dbReference type="PROSITE" id="PS50103"/>
    </source>
</evidence>
<keyword evidence="3" id="KW-0488">Methylation</keyword>
<evidence type="ECO:0000256" key="6">
    <source>
        <dbReference type="ARBA" id="ARBA00022723"/>
    </source>
</evidence>
<evidence type="ECO:0000256" key="12">
    <source>
        <dbReference type="PROSITE-ProRule" id="PRU00649"/>
    </source>
</evidence>
<dbReference type="InterPro" id="IPR035441">
    <property type="entry name" value="TFIIS/LEDGF_dom_sf"/>
</dbReference>
<keyword evidence="8 13" id="KW-0862">Zinc</keyword>
<keyword evidence="9" id="KW-0832">Ubl conjugation</keyword>
<dbReference type="AlphaFoldDB" id="A0A383VFY6"/>
<keyword evidence="7 13" id="KW-0863">Zinc-finger</keyword>
<dbReference type="EMBL" id="FNXT01000348">
    <property type="protein sequence ID" value="SZX63843.1"/>
    <property type="molecule type" value="Genomic_DNA"/>
</dbReference>
<feature type="compositionally biased region" description="Low complexity" evidence="15">
    <location>
        <begin position="25"/>
        <end position="44"/>
    </location>
</feature>
<dbReference type="GO" id="GO:0008270">
    <property type="term" value="F:zinc ion binding"/>
    <property type="evidence" value="ECO:0007669"/>
    <property type="project" value="UniProtKB-KW"/>
</dbReference>
<dbReference type="SUPFAM" id="SSF90229">
    <property type="entry name" value="CCCH zinc finger"/>
    <property type="match status" value="1"/>
</dbReference>
<evidence type="ECO:0000256" key="3">
    <source>
        <dbReference type="ARBA" id="ARBA00022481"/>
    </source>
</evidence>
<dbReference type="Gene3D" id="1.20.930.10">
    <property type="entry name" value="Conserved domain common to transcription factors TFIIS, elongin A, CRSP70"/>
    <property type="match status" value="1"/>
</dbReference>
<evidence type="ECO:0000256" key="14">
    <source>
        <dbReference type="SAM" id="Coils"/>
    </source>
</evidence>
<dbReference type="InterPro" id="IPR017923">
    <property type="entry name" value="TFIIS_N"/>
</dbReference>
<evidence type="ECO:0000313" key="20">
    <source>
        <dbReference type="Proteomes" id="UP000256970"/>
    </source>
</evidence>
<gene>
    <name evidence="19" type="ORF">BQ4739_LOCUS13453</name>
    <name evidence="18" type="ORF">BQ4739_LOCUS4384</name>
</gene>
<protein>
    <recommendedName>
        <fullName evidence="2">Serine/threonine-protein phosphatase 1 regulatory subunit 10</fullName>
    </recommendedName>
</protein>
<feature type="compositionally biased region" description="Low complexity" evidence="15">
    <location>
        <begin position="152"/>
        <end position="176"/>
    </location>
</feature>
<evidence type="ECO:0000256" key="2">
    <source>
        <dbReference type="ARBA" id="ARBA00022330"/>
    </source>
</evidence>
<dbReference type="InterPro" id="IPR000571">
    <property type="entry name" value="Znf_CCCH"/>
</dbReference>
<dbReference type="SUPFAM" id="SSF47676">
    <property type="entry name" value="Conserved domain common to transcription factors TFIIS, elongin A, CRSP70"/>
    <property type="match status" value="1"/>
</dbReference>
<keyword evidence="14" id="KW-0175">Coiled coil</keyword>
<dbReference type="GO" id="GO:0005634">
    <property type="term" value="C:nucleus"/>
    <property type="evidence" value="ECO:0007669"/>
    <property type="project" value="UniProtKB-SubCell"/>
</dbReference>
<keyword evidence="6 13" id="KW-0479">Metal-binding</keyword>
<evidence type="ECO:0000256" key="13">
    <source>
        <dbReference type="PROSITE-ProRule" id="PRU00723"/>
    </source>
</evidence>
<feature type="compositionally biased region" description="Acidic residues" evidence="15">
    <location>
        <begin position="45"/>
        <end position="64"/>
    </location>
</feature>
<keyword evidence="10 12" id="KW-0539">Nucleus</keyword>
<evidence type="ECO:0000256" key="5">
    <source>
        <dbReference type="ARBA" id="ARBA00022553"/>
    </source>
</evidence>
<name>A0A383VFY6_TETOB</name>
<proteinExistence type="predicted"/>
<feature type="domain" description="C3H1-type" evidence="16">
    <location>
        <begin position="1055"/>
        <end position="1083"/>
    </location>
</feature>
<feature type="compositionally biased region" description="Low complexity" evidence="15">
    <location>
        <begin position="439"/>
        <end position="456"/>
    </location>
</feature>
<keyword evidence="4" id="KW-1017">Isopeptide bond</keyword>
<dbReference type="CDD" id="cd00183">
    <property type="entry name" value="TFIIS_I"/>
    <property type="match status" value="1"/>
</dbReference>
<keyword evidence="5" id="KW-0597">Phosphoprotein</keyword>
<evidence type="ECO:0000256" key="9">
    <source>
        <dbReference type="ARBA" id="ARBA00022843"/>
    </source>
</evidence>
<keyword evidence="20" id="KW-1185">Reference proteome</keyword>
<evidence type="ECO:0000256" key="8">
    <source>
        <dbReference type="ARBA" id="ARBA00022833"/>
    </source>
</evidence>
<dbReference type="InterPro" id="IPR003617">
    <property type="entry name" value="TFIIS/CRSP70_N_sub"/>
</dbReference>
<comment type="subcellular location">
    <subcellularLocation>
        <location evidence="1 12">Nucleus</location>
    </subcellularLocation>
</comment>
<evidence type="ECO:0000256" key="10">
    <source>
        <dbReference type="ARBA" id="ARBA00023242"/>
    </source>
</evidence>
<dbReference type="EMBL" id="FNXT01001188">
    <property type="protein sequence ID" value="SZX73351.1"/>
    <property type="molecule type" value="Genomic_DNA"/>
</dbReference>
<reference evidence="18 20" key="1">
    <citation type="submission" date="2016-10" db="EMBL/GenBank/DDBJ databases">
        <authorList>
            <person name="Cai Z."/>
        </authorList>
    </citation>
    <scope>NUCLEOTIDE SEQUENCE [LARGE SCALE GENOMIC DNA]</scope>
</reference>
<evidence type="ECO:0000256" key="1">
    <source>
        <dbReference type="ARBA" id="ARBA00004123"/>
    </source>
</evidence>
<sequence>MEADGSPAAAAPPAPQEQQLRRSSSDASSGRSSDSSDGADSASGSEDDESGSDSESSSEDDLSDNETLASRHKKRASAAAEQAVKRRRSSSDTGSGSSSHRRKRRNLFPVIRKSQRCGKCHTCTNPQLKKACLTVREQMMREATKGSKKSKGSAPAAPPAAASSSRPQAGSSSSSGDVDKYTDLLLPFINSAGGILDVASVQPFIKAMGSFSSSLARMLPCTVLGLSSAAVLAEFMARGGVDVLSGWMLTAMQEDSEQASQFLAEALSALKKLPVTKGFVQGTKSAKVIGALRKHDSSDVRRLSRDVVALWMKAIPAGTKPAGAAASSKPSAAGEQREAALAAAALPAAKRLKTSGQELPTPAAAGGLQQQRLGANGAAARGAAAGAGAVSGIHVVSDNDLFKPKTPQRLGMAAKQQKKPGLVQTLDPAEASRLLGGKASAAAGQADAGQQQQQSQPPEPYVQVQITVNPDPASDTPLKVTLKLLHPLAAAAAAKRAAAAAAGGAGSRGPTTSSVSRLPGVRRQFGAGLGARPGAAAAAAAGTTESGGSGSSISALLGGSWVQPGGSGTAAAAAAAAAGGAEGGEPAAKRARKGPVKRVAWKAEHDLVAVRWFVKEDPPAQACKDAHLTDEQLRALAAAHQHPHAAFDQAARMEHQRERQIIEQQHREAEEAAARLRQQVDAMQPAMEWYGAPPEVPLDPAWQVAAGEDSTEAQRHTRTLPQLLTKLASAPPPLPGEPQESHQLLQPPNALFNVAYHDRNVKIIPLNAVVQQQPAPPPPQQQQQQQPVVLQAPLQQQPVPMQQQQQQQPQVLQFGQGVVLQQPQLHQLPGLQPAPQQQQQLVLQPIPQQQQQQQQQQQLGGPPAPPVYGSGQPGGPASSGPPSAGNSNSQAQLLQALQSLQSQGGLAAMLGLQQPQQQQQQPVMQHQPVQLAPGQMPPGSAPQVVGMSAGMQIMLPNGMMAVVQGQQGQPLQLPPGMVLAPMQPQQQQLQQPPMLNVQPQPGQYEQPGHVYEQQGHMQHMGRHEYGQQQWDRPQYEGGGGGYRGHGGGHVREDWRRSKRECKFFATAAGCKKGDACTFKHFAIVDGKTMDVRETRR</sequence>
<dbReference type="Proteomes" id="UP000256970">
    <property type="component" value="Unassembled WGS sequence"/>
</dbReference>
<dbReference type="Pfam" id="PF08711">
    <property type="entry name" value="Med26"/>
    <property type="match status" value="1"/>
</dbReference>
<evidence type="ECO:0000313" key="18">
    <source>
        <dbReference type="EMBL" id="SZX63843.1"/>
    </source>
</evidence>
<feature type="region of interest" description="Disordered" evidence="15">
    <location>
        <begin position="1"/>
        <end position="110"/>
    </location>
</feature>
<feature type="zinc finger region" description="C3H1-type" evidence="13">
    <location>
        <begin position="1055"/>
        <end position="1083"/>
    </location>
</feature>
<accession>A0A383VFY6</accession>
<dbReference type="InterPro" id="IPR036855">
    <property type="entry name" value="Znf_CCCH_sf"/>
</dbReference>
<dbReference type="GO" id="GO:0005694">
    <property type="term" value="C:chromosome"/>
    <property type="evidence" value="ECO:0007669"/>
    <property type="project" value="UniProtKB-SubCell"/>
</dbReference>
<feature type="coiled-coil region" evidence="14">
    <location>
        <begin position="652"/>
        <end position="682"/>
    </location>
</feature>